<name>X1DJH5_9ZZZZ</name>
<dbReference type="GO" id="GO:0016787">
    <property type="term" value="F:hydrolase activity"/>
    <property type="evidence" value="ECO:0007669"/>
    <property type="project" value="InterPro"/>
</dbReference>
<organism evidence="2">
    <name type="scientific">marine sediment metagenome</name>
    <dbReference type="NCBI Taxonomy" id="412755"/>
    <lineage>
        <taxon>unclassified sequences</taxon>
        <taxon>metagenomes</taxon>
        <taxon>ecological metagenomes</taxon>
    </lineage>
</organism>
<dbReference type="PANTHER" id="PTHR43143:SF1">
    <property type="entry name" value="SERINE_THREONINE-PROTEIN PHOSPHATASE CPPED1"/>
    <property type="match status" value="1"/>
</dbReference>
<comment type="caution">
    <text evidence="2">The sequence shown here is derived from an EMBL/GenBank/DDBJ whole genome shotgun (WGS) entry which is preliminary data.</text>
</comment>
<dbReference type="SUPFAM" id="SSF56300">
    <property type="entry name" value="Metallo-dependent phosphatases"/>
    <property type="match status" value="1"/>
</dbReference>
<dbReference type="PANTHER" id="PTHR43143">
    <property type="entry name" value="METALLOPHOSPHOESTERASE, CALCINEURIN SUPERFAMILY"/>
    <property type="match status" value="1"/>
</dbReference>
<feature type="non-terminal residue" evidence="2">
    <location>
        <position position="1"/>
    </location>
</feature>
<dbReference type="EMBL" id="BART01020681">
    <property type="protein sequence ID" value="GAH05169.1"/>
    <property type="molecule type" value="Genomic_DNA"/>
</dbReference>
<reference evidence="2" key="1">
    <citation type="journal article" date="2014" name="Front. Microbiol.">
        <title>High frequency of phylogenetically diverse reductive dehalogenase-homologous genes in deep subseafloor sedimentary metagenomes.</title>
        <authorList>
            <person name="Kawai M."/>
            <person name="Futagami T."/>
            <person name="Toyoda A."/>
            <person name="Takaki Y."/>
            <person name="Nishi S."/>
            <person name="Hori S."/>
            <person name="Arai W."/>
            <person name="Tsubouchi T."/>
            <person name="Morono Y."/>
            <person name="Uchiyama I."/>
            <person name="Ito T."/>
            <person name="Fujiyama A."/>
            <person name="Inagaki F."/>
            <person name="Takami H."/>
        </authorList>
    </citation>
    <scope>NUCLEOTIDE SEQUENCE</scope>
    <source>
        <strain evidence="2">Expedition CK06-06</strain>
    </source>
</reference>
<proteinExistence type="predicted"/>
<dbReference type="Gene3D" id="3.60.21.10">
    <property type="match status" value="1"/>
</dbReference>
<dbReference type="AlphaFoldDB" id="X1DJH5"/>
<protein>
    <recommendedName>
        <fullName evidence="1">Calcineurin-like phosphoesterase C-terminal domain-containing protein</fullName>
    </recommendedName>
</protein>
<dbReference type="InterPro" id="IPR051918">
    <property type="entry name" value="STPP_CPPED1"/>
</dbReference>
<feature type="domain" description="Calcineurin-like phosphoesterase C-terminal" evidence="1">
    <location>
        <begin position="230"/>
        <end position="282"/>
    </location>
</feature>
<evidence type="ECO:0000259" key="1">
    <source>
        <dbReference type="Pfam" id="PF16370"/>
    </source>
</evidence>
<dbReference type="InterPro" id="IPR032288">
    <property type="entry name" value="Metallophos_C"/>
</dbReference>
<gene>
    <name evidence="2" type="ORF">S01H4_38355</name>
</gene>
<sequence>IYYSWYKNLPEDNLHFGLKFTPDKDSKQFTFVQITDIHLDAVGEHRIFFEKAIREINKINPAFVIVTGDLLLEAERVTISQAKEWYDIYSGLISNFNIPIFNMVGNHDVVGIHYKEDVSAEPGYNKEMYRDYFGPTYYSFDWSSYHCIVLDPNEFLDGNQFYKIPDYQIEWLRKNLSYRQGKPLLVFFHEPTITWEDRTEVLNLLSQHTTKMFSGHWHMDILIDSQGIPEQVTGALCGEWWRGDCMDGSPCGYRLIQVDEENIFSFYKGIGIERQINITSPEPLIYGETIVT</sequence>
<feature type="non-terminal residue" evidence="2">
    <location>
        <position position="292"/>
    </location>
</feature>
<dbReference type="Pfam" id="PF16370">
    <property type="entry name" value="MetallophosC"/>
    <property type="match status" value="1"/>
</dbReference>
<dbReference type="InterPro" id="IPR029052">
    <property type="entry name" value="Metallo-depent_PP-like"/>
</dbReference>
<accession>X1DJH5</accession>
<evidence type="ECO:0000313" key="2">
    <source>
        <dbReference type="EMBL" id="GAH05169.1"/>
    </source>
</evidence>